<dbReference type="EMBL" id="JASCZI010092476">
    <property type="protein sequence ID" value="MED6152405.1"/>
    <property type="molecule type" value="Genomic_DNA"/>
</dbReference>
<keyword evidence="3" id="KW-1185">Reference proteome</keyword>
<evidence type="ECO:0000313" key="2">
    <source>
        <dbReference type="EMBL" id="MED6152405.1"/>
    </source>
</evidence>
<protein>
    <submittedName>
        <fullName evidence="2">Uncharacterized protein</fullName>
    </submittedName>
</protein>
<feature type="region of interest" description="Disordered" evidence="1">
    <location>
        <begin position="1"/>
        <end position="25"/>
    </location>
</feature>
<sequence>MPKMKKTKKRSREAESSVEPPPSNHPLAKWFHANKDLIFYELSLAGRKEIPPRTLLYLVTYVLEPRVSGHGNVADEDLVLMWAMVNEIKINWPFLILHHMLRIKGKDTSAGIGYLCLWTRIFNYLGVDVSNENVKHLNARCEINEATLHHMGRGKEEEPPPMGFR</sequence>
<feature type="compositionally biased region" description="Basic residues" evidence="1">
    <location>
        <begin position="1"/>
        <end position="11"/>
    </location>
</feature>
<gene>
    <name evidence="2" type="ORF">PIB30_091795</name>
</gene>
<evidence type="ECO:0000313" key="3">
    <source>
        <dbReference type="Proteomes" id="UP001341840"/>
    </source>
</evidence>
<proteinExistence type="predicted"/>
<name>A0ABU6TW22_9FABA</name>
<organism evidence="2 3">
    <name type="scientific">Stylosanthes scabra</name>
    <dbReference type="NCBI Taxonomy" id="79078"/>
    <lineage>
        <taxon>Eukaryota</taxon>
        <taxon>Viridiplantae</taxon>
        <taxon>Streptophyta</taxon>
        <taxon>Embryophyta</taxon>
        <taxon>Tracheophyta</taxon>
        <taxon>Spermatophyta</taxon>
        <taxon>Magnoliopsida</taxon>
        <taxon>eudicotyledons</taxon>
        <taxon>Gunneridae</taxon>
        <taxon>Pentapetalae</taxon>
        <taxon>rosids</taxon>
        <taxon>fabids</taxon>
        <taxon>Fabales</taxon>
        <taxon>Fabaceae</taxon>
        <taxon>Papilionoideae</taxon>
        <taxon>50 kb inversion clade</taxon>
        <taxon>dalbergioids sensu lato</taxon>
        <taxon>Dalbergieae</taxon>
        <taxon>Pterocarpus clade</taxon>
        <taxon>Stylosanthes</taxon>
    </lineage>
</organism>
<comment type="caution">
    <text evidence="2">The sequence shown here is derived from an EMBL/GenBank/DDBJ whole genome shotgun (WGS) entry which is preliminary data.</text>
</comment>
<dbReference type="Proteomes" id="UP001341840">
    <property type="component" value="Unassembled WGS sequence"/>
</dbReference>
<accession>A0ABU6TW22</accession>
<reference evidence="2 3" key="1">
    <citation type="journal article" date="2023" name="Plants (Basel)">
        <title>Bridging the Gap: Combining Genomics and Transcriptomics Approaches to Understand Stylosanthes scabra, an Orphan Legume from the Brazilian Caatinga.</title>
        <authorList>
            <person name="Ferreira-Neto J.R.C."/>
            <person name="da Silva M.D."/>
            <person name="Binneck E."/>
            <person name="de Melo N.F."/>
            <person name="da Silva R.H."/>
            <person name="de Melo A.L.T.M."/>
            <person name="Pandolfi V."/>
            <person name="Bustamante F.O."/>
            <person name="Brasileiro-Vidal A.C."/>
            <person name="Benko-Iseppon A.M."/>
        </authorList>
    </citation>
    <scope>NUCLEOTIDE SEQUENCE [LARGE SCALE GENOMIC DNA]</scope>
    <source>
        <tissue evidence="2">Leaves</tissue>
    </source>
</reference>
<evidence type="ECO:0000256" key="1">
    <source>
        <dbReference type="SAM" id="MobiDB-lite"/>
    </source>
</evidence>
<feature type="non-terminal residue" evidence="2">
    <location>
        <position position="165"/>
    </location>
</feature>